<evidence type="ECO:0000313" key="4">
    <source>
        <dbReference type="Proteomes" id="UP000566819"/>
    </source>
</evidence>
<keyword evidence="2" id="KW-1133">Transmembrane helix</keyword>
<comment type="caution">
    <text evidence="3">The sequence shown here is derived from an EMBL/GenBank/DDBJ whole genome shotgun (WGS) entry which is preliminary data.</text>
</comment>
<dbReference type="AlphaFoldDB" id="A0A8H4RKP0"/>
<name>A0A8H4RKP0_9HELO</name>
<dbReference type="OrthoDB" id="3692311at2759"/>
<keyword evidence="4" id="KW-1185">Reference proteome</keyword>
<proteinExistence type="predicted"/>
<sequence>MPQEEQHPAGQMREPIPTRAWERLNDNERPIPHTLDRVTENVSPISATSNDEIPMDEIPMSAVTMGSEPRVFTAEDYSVPHVPAVPQVVEVKRKTMAAEPQFKDEKSSLETSRKEPVINLGSRFPTQTYWKNVLVNVVFLVIPIPFFALAIALAALDGKPTQDRQNWDSFQSLMKIAGTLFPITFALLAGRAIAKTGSYALENGVALGTLEQIFGSRTVSSAISTQYQLRSFNTLGFGLVALWILSPIGSQGYLRLVSPAASVQLNPTMTPYFNTDTESKFAEGNSIFNTNSPVQSSIFTSMFTGALLGTSQTKIGPTDLWTNVKIPYLSSLQQVNDGSTWVTISPNDTVIYSSLVGIPISGLGTGETEFSMESSYMELDCGDINSTQPVELQDFAPGFDKYATPFSSSNGTYRGSNTNVTVTANSTTTATWSIGLDNFISPKFSSSLSTGSTSKTCQSGNQGYLASPCYLRNLSESQVLPGTLLFQSEPTVSEESASLVVQAASCPIQQVYVQSKIVCNQEPSASRRCRVVAQRQSQNANAPSFITPLSFPEIFEPISLHLPRAFGAALSGTRSDPSIFYLNNPSPSLIINGDGAVDLSHTPAQALSQRLGQILNTYYTLSQAYPLIAESSPVLIADNLTALSTNTLSEDVYHVSWSWFTFLFLATLVMFLSSLLATLISHKTLNPEILGYCSSLVRDSSYLELPMKSGRAGGAHLSRMNKEFRLKMGQIGHSESAHLAVLKEEDAIQTRQSRIYNWTSKPHPLDFKWDSGKTSMVRKDLTE</sequence>
<feature type="transmembrane region" description="Helical" evidence="2">
    <location>
        <begin position="657"/>
        <end position="680"/>
    </location>
</feature>
<dbReference type="EMBL" id="JAAMPI010000608">
    <property type="protein sequence ID" value="KAF4629947.1"/>
    <property type="molecule type" value="Genomic_DNA"/>
</dbReference>
<evidence type="ECO:0000256" key="1">
    <source>
        <dbReference type="SAM" id="MobiDB-lite"/>
    </source>
</evidence>
<feature type="compositionally biased region" description="Polar residues" evidence="1">
    <location>
        <begin position="40"/>
        <end position="51"/>
    </location>
</feature>
<evidence type="ECO:0000256" key="2">
    <source>
        <dbReference type="SAM" id="Phobius"/>
    </source>
</evidence>
<organism evidence="3 4">
    <name type="scientific">Cudoniella acicularis</name>
    <dbReference type="NCBI Taxonomy" id="354080"/>
    <lineage>
        <taxon>Eukaryota</taxon>
        <taxon>Fungi</taxon>
        <taxon>Dikarya</taxon>
        <taxon>Ascomycota</taxon>
        <taxon>Pezizomycotina</taxon>
        <taxon>Leotiomycetes</taxon>
        <taxon>Helotiales</taxon>
        <taxon>Tricladiaceae</taxon>
        <taxon>Cudoniella</taxon>
    </lineage>
</organism>
<accession>A0A8H4RKP0</accession>
<protein>
    <submittedName>
        <fullName evidence="3">Uncharacterized protein</fullName>
    </submittedName>
</protein>
<gene>
    <name evidence="3" type="ORF">G7Y89_g8190</name>
</gene>
<dbReference type="Proteomes" id="UP000566819">
    <property type="component" value="Unassembled WGS sequence"/>
</dbReference>
<feature type="region of interest" description="Disordered" evidence="1">
    <location>
        <begin position="24"/>
        <end position="52"/>
    </location>
</feature>
<feature type="transmembrane region" description="Helical" evidence="2">
    <location>
        <begin position="176"/>
        <end position="194"/>
    </location>
</feature>
<feature type="transmembrane region" description="Helical" evidence="2">
    <location>
        <begin position="235"/>
        <end position="254"/>
    </location>
</feature>
<evidence type="ECO:0000313" key="3">
    <source>
        <dbReference type="EMBL" id="KAF4629947.1"/>
    </source>
</evidence>
<keyword evidence="2" id="KW-0812">Transmembrane</keyword>
<feature type="compositionally biased region" description="Basic and acidic residues" evidence="1">
    <location>
        <begin position="24"/>
        <end position="39"/>
    </location>
</feature>
<keyword evidence="2" id="KW-0472">Membrane</keyword>
<reference evidence="3 4" key="1">
    <citation type="submission" date="2020-03" db="EMBL/GenBank/DDBJ databases">
        <title>Draft Genome Sequence of Cudoniella acicularis.</title>
        <authorList>
            <person name="Buettner E."/>
            <person name="Kellner H."/>
        </authorList>
    </citation>
    <scope>NUCLEOTIDE SEQUENCE [LARGE SCALE GENOMIC DNA]</scope>
    <source>
        <strain evidence="3 4">DSM 108380</strain>
    </source>
</reference>
<feature type="transmembrane region" description="Helical" evidence="2">
    <location>
        <begin position="133"/>
        <end position="156"/>
    </location>
</feature>